<dbReference type="AlphaFoldDB" id="J7L060"/>
<proteinExistence type="predicted"/>
<evidence type="ECO:0000313" key="2">
    <source>
        <dbReference type="Proteomes" id="UP000003779"/>
    </source>
</evidence>
<organism evidence="1 2">
    <name type="scientific">Nocardiopsis alba (strain ATCC BAA-2165 / BE74)</name>
    <dbReference type="NCBI Taxonomy" id="1205910"/>
    <lineage>
        <taxon>Bacteria</taxon>
        <taxon>Bacillati</taxon>
        <taxon>Actinomycetota</taxon>
        <taxon>Actinomycetes</taxon>
        <taxon>Streptosporangiales</taxon>
        <taxon>Nocardiopsidaceae</taxon>
        <taxon>Nocardiopsis</taxon>
    </lineage>
</organism>
<gene>
    <name evidence="1" type="ordered locus">B005_0984</name>
</gene>
<accession>J7L060</accession>
<dbReference type="EMBL" id="CP003788">
    <property type="protein sequence ID" value="AFR06156.1"/>
    <property type="molecule type" value="Genomic_DNA"/>
</dbReference>
<dbReference type="Proteomes" id="UP000003779">
    <property type="component" value="Chromosome"/>
</dbReference>
<name>J7L060_NOCAA</name>
<protein>
    <submittedName>
        <fullName evidence="1">Uncharacterized protein</fullName>
    </submittedName>
</protein>
<dbReference type="KEGG" id="nal:B005_0984"/>
<reference evidence="1 2" key="1">
    <citation type="journal article" date="2012" name="J. Bacteriol.">
        <title>Whole-Genome Sequence of Nocardiopsis alba Strain ATCC BAA-2165, Associated with Honeybees.</title>
        <authorList>
            <person name="Qiao J."/>
            <person name="Chen L."/>
            <person name="Li Y."/>
            <person name="Wang J."/>
            <person name="Zhang W."/>
            <person name="Chen S."/>
        </authorList>
    </citation>
    <scope>NUCLEOTIDE SEQUENCE [LARGE SCALE GENOMIC DNA]</scope>
    <source>
        <strain evidence="2">ATCC BAA-2165 / BE74</strain>
    </source>
</reference>
<dbReference type="HOGENOM" id="CLU_3313504_0_0_11"/>
<evidence type="ECO:0000313" key="1">
    <source>
        <dbReference type="EMBL" id="AFR06156.1"/>
    </source>
</evidence>
<reference evidence="2" key="2">
    <citation type="submission" date="2012-08" db="EMBL/GenBank/DDBJ databases">
        <title>Whole-genome sequence of Nocardiopsis alba strain ATCC BAA-2165 associated with honeybees.</title>
        <authorList>
            <person name="Qiao J."/>
            <person name="Chen L."/>
            <person name="Li Y."/>
            <person name="Wang J."/>
            <person name="Zhang W."/>
            <person name="Chen S."/>
        </authorList>
    </citation>
    <scope>NUCLEOTIDE SEQUENCE [LARGE SCALE GENOMIC DNA]</scope>
    <source>
        <strain evidence="2">ATCC BAA-2165 / BE74</strain>
    </source>
</reference>
<sequence length="39" mass="4577">MGERQVAAKPVHCSFFVLIRWDTSFYVGHGVLHPYRERS</sequence>